<accession>A0A166V6D8</accession>
<sequence length="57" mass="6206">MNKDYMMKLKKKSLKQLSTKYLSGVAGGSGTRASEEPPQVMGMTIKTASKELIAKTL</sequence>
<reference evidence="1 2" key="1">
    <citation type="submission" date="2013-07" db="EMBL/GenBank/DDBJ databases">
        <title>Comparative Genomic and Metabolomic Analysis of Twelve Strains of Pseudoalteromonas luteoviolacea.</title>
        <authorList>
            <person name="Vynne N.G."/>
            <person name="Mansson M."/>
            <person name="Gram L."/>
        </authorList>
    </citation>
    <scope>NUCLEOTIDE SEQUENCE [LARGE SCALE GENOMIC DNA]</scope>
    <source>
        <strain evidence="1 2">DSM 6061</strain>
    </source>
</reference>
<protein>
    <submittedName>
        <fullName evidence="1">Uncharacterized protein</fullName>
    </submittedName>
</protein>
<comment type="caution">
    <text evidence="1">The sequence shown here is derived from an EMBL/GenBank/DDBJ whole genome shotgun (WGS) entry which is preliminary data.</text>
</comment>
<dbReference type="RefSeq" id="WP_155730937.1">
    <property type="nucleotide sequence ID" value="NZ_AQHB01000047.1"/>
</dbReference>
<dbReference type="PATRIC" id="fig|1365250.3.peg.4510"/>
<dbReference type="EMBL" id="AUYB01000136">
    <property type="protein sequence ID" value="KZN31768.1"/>
    <property type="molecule type" value="Genomic_DNA"/>
</dbReference>
<dbReference type="Proteomes" id="UP000076643">
    <property type="component" value="Unassembled WGS sequence"/>
</dbReference>
<keyword evidence="2" id="KW-1185">Reference proteome</keyword>
<name>A0A166V6D8_9GAMM</name>
<evidence type="ECO:0000313" key="2">
    <source>
        <dbReference type="Proteomes" id="UP000076643"/>
    </source>
</evidence>
<dbReference type="AlphaFoldDB" id="A0A166V6D8"/>
<gene>
    <name evidence="1" type="ORF">N475_04735</name>
</gene>
<proteinExistence type="predicted"/>
<organism evidence="1 2">
    <name type="scientific">Pseudoalteromonas luteoviolacea DSM 6061</name>
    <dbReference type="NCBI Taxonomy" id="1365250"/>
    <lineage>
        <taxon>Bacteria</taxon>
        <taxon>Pseudomonadati</taxon>
        <taxon>Pseudomonadota</taxon>
        <taxon>Gammaproteobacteria</taxon>
        <taxon>Alteromonadales</taxon>
        <taxon>Pseudoalteromonadaceae</taxon>
        <taxon>Pseudoalteromonas</taxon>
    </lineage>
</organism>
<evidence type="ECO:0000313" key="1">
    <source>
        <dbReference type="EMBL" id="KZN31768.1"/>
    </source>
</evidence>